<evidence type="ECO:0000256" key="1">
    <source>
        <dbReference type="ARBA" id="ARBA00004123"/>
    </source>
</evidence>
<dbReference type="GO" id="GO:0035145">
    <property type="term" value="C:exon-exon junction complex"/>
    <property type="evidence" value="ECO:0007669"/>
    <property type="project" value="InterPro"/>
</dbReference>
<dbReference type="PANTHER" id="PTHR12638">
    <property type="entry name" value="PROTEIN MAGO NASHI HOMOLOG"/>
    <property type="match status" value="1"/>
</dbReference>
<organism evidence="4 5">
    <name type="scientific">Anaeramoeba flamelloides</name>
    <dbReference type="NCBI Taxonomy" id="1746091"/>
    <lineage>
        <taxon>Eukaryota</taxon>
        <taxon>Metamonada</taxon>
        <taxon>Anaeramoebidae</taxon>
        <taxon>Anaeramoeba</taxon>
    </lineage>
</organism>
<evidence type="ECO:0000313" key="5">
    <source>
        <dbReference type="Proteomes" id="UP001146793"/>
    </source>
</evidence>
<reference evidence="4" key="1">
    <citation type="submission" date="2022-08" db="EMBL/GenBank/DDBJ databases">
        <title>Novel sulphate-reducing endosymbionts in the free-living metamonad Anaeramoeba.</title>
        <authorList>
            <person name="Jerlstrom-Hultqvist J."/>
            <person name="Cepicka I."/>
            <person name="Gallot-Lavallee L."/>
            <person name="Salas-Leiva D."/>
            <person name="Curtis B.A."/>
            <person name="Zahonova K."/>
            <person name="Pipaliya S."/>
            <person name="Dacks J."/>
            <person name="Roger A.J."/>
        </authorList>
    </citation>
    <scope>NUCLEOTIDE SEQUENCE</scope>
    <source>
        <strain evidence="4">Busselton2</strain>
    </source>
</reference>
<dbReference type="SUPFAM" id="SSF89817">
    <property type="entry name" value="Mago nashi protein"/>
    <property type="match status" value="1"/>
</dbReference>
<dbReference type="InterPro" id="IPR036605">
    <property type="entry name" value="Mago_nashi_sf"/>
</dbReference>
<evidence type="ECO:0000256" key="3">
    <source>
        <dbReference type="ARBA" id="ARBA00023242"/>
    </source>
</evidence>
<gene>
    <name evidence="4" type="ORF">M0812_02013</name>
</gene>
<dbReference type="PANTHER" id="PTHR12638:SF0">
    <property type="entry name" value="MAGO HOMOLOG, EXON JUNCTION COMPLEX SUBUNIT-RELATED"/>
    <property type="match status" value="1"/>
</dbReference>
<name>A0AAV7Z5G1_9EUKA</name>
<dbReference type="Pfam" id="PF02792">
    <property type="entry name" value="Mago_nashi"/>
    <property type="match status" value="1"/>
</dbReference>
<dbReference type="GO" id="GO:0008380">
    <property type="term" value="P:RNA splicing"/>
    <property type="evidence" value="ECO:0007669"/>
    <property type="project" value="InterPro"/>
</dbReference>
<comment type="subcellular location">
    <subcellularLocation>
        <location evidence="1">Nucleus</location>
    </subcellularLocation>
</comment>
<evidence type="ECO:0000256" key="2">
    <source>
        <dbReference type="ARBA" id="ARBA00009270"/>
    </source>
</evidence>
<dbReference type="Gene3D" id="3.30.1560.10">
    <property type="entry name" value="Mago nashi"/>
    <property type="match status" value="1"/>
</dbReference>
<accession>A0AAV7Z5G1</accession>
<comment type="caution">
    <text evidence="4">The sequence shown here is derived from an EMBL/GenBank/DDBJ whole genome shotgun (WGS) entry which is preliminary data.</text>
</comment>
<evidence type="ECO:0000313" key="4">
    <source>
        <dbReference type="EMBL" id="KAJ3434889.1"/>
    </source>
</evidence>
<dbReference type="Proteomes" id="UP001146793">
    <property type="component" value="Unassembled WGS sequence"/>
</dbReference>
<sequence length="155" mass="18233">MEEEFYLRFQCVRKKKNRDKKTYVSDTLSIEVTGDGLVTYKNISKYKLSEEVKLSVNLTPIVLEEIVAMVDESNIFLESDSYWPEPDEFGSWEIEIVRYNEHISFLTKIFTYSGEFKKTKDPEGVAVLFYLVKNLESFIHSLLNSHQKRIPFGRK</sequence>
<keyword evidence="3" id="KW-0539">Nucleus</keyword>
<dbReference type="EMBL" id="JANTQA010000042">
    <property type="protein sequence ID" value="KAJ3434889.1"/>
    <property type="molecule type" value="Genomic_DNA"/>
</dbReference>
<proteinExistence type="inferred from homology"/>
<dbReference type="InterPro" id="IPR004023">
    <property type="entry name" value="Mago_nashi"/>
</dbReference>
<protein>
    <submittedName>
        <fullName evidence="4">Protein mago nashi</fullName>
    </submittedName>
</protein>
<dbReference type="AlphaFoldDB" id="A0AAV7Z5G1"/>
<comment type="similarity">
    <text evidence="2">Belongs to the mago nashi family.</text>
</comment>